<proteinExistence type="predicted"/>
<sequence>EQSLLFDLLCSSDHAAMYTGTGCDHILADPIPTELFALAMRQDAVTFAHGMRVGMHAREMAKALGMSKEEENHFTMACCLHDIGKVLLPHELLAKKLPLEADEMALIREHPVLGAELLTSVLGSRAPDLLTIVRSHHERWDGTGYPDGLYGTAIPKWARMCAVLDSYDAMTRQRSYNRVKTDAQARDELWRQRGRQFDSYFVELFLDMSPSSITTT</sequence>
<feature type="domain" description="HD" evidence="1">
    <location>
        <begin position="46"/>
        <end position="170"/>
    </location>
</feature>
<dbReference type="InterPro" id="IPR003607">
    <property type="entry name" value="HD/PDEase_dom"/>
</dbReference>
<evidence type="ECO:0000259" key="2">
    <source>
        <dbReference type="PROSITE" id="PS51832"/>
    </source>
</evidence>
<organism evidence="3 4">
    <name type="scientific">Paenibacillus agaridevorans</name>
    <dbReference type="NCBI Taxonomy" id="171404"/>
    <lineage>
        <taxon>Bacteria</taxon>
        <taxon>Bacillati</taxon>
        <taxon>Bacillota</taxon>
        <taxon>Bacilli</taxon>
        <taxon>Bacillales</taxon>
        <taxon>Paenibacillaceae</taxon>
        <taxon>Paenibacillus</taxon>
    </lineage>
</organism>
<evidence type="ECO:0000259" key="1">
    <source>
        <dbReference type="PROSITE" id="PS51831"/>
    </source>
</evidence>
<dbReference type="SMART" id="SM00471">
    <property type="entry name" value="HDc"/>
    <property type="match status" value="1"/>
</dbReference>
<evidence type="ECO:0000313" key="4">
    <source>
        <dbReference type="Proteomes" id="UP000245202"/>
    </source>
</evidence>
<gene>
    <name evidence="3" type="ORF">PAT3040_04420</name>
</gene>
<feature type="non-terminal residue" evidence="3">
    <location>
        <position position="1"/>
    </location>
</feature>
<dbReference type="Gene3D" id="1.10.3210.10">
    <property type="entry name" value="Hypothetical protein af1432"/>
    <property type="match status" value="1"/>
</dbReference>
<protein>
    <submittedName>
        <fullName evidence="3">Putative HDIG domain-containing protein</fullName>
    </submittedName>
</protein>
<dbReference type="CDD" id="cd00077">
    <property type="entry name" value="HDc"/>
    <property type="match status" value="1"/>
</dbReference>
<reference evidence="3 4" key="1">
    <citation type="submission" date="2017-08" db="EMBL/GenBank/DDBJ databases">
        <title>Substantial Increase in Enzyme Production by Combined Drug-Resistance Mutations in Paenibacillus agaridevorans.</title>
        <authorList>
            <person name="Tanaka Y."/>
            <person name="Funane K."/>
            <person name="Hosaka T."/>
            <person name="Shiwa Y."/>
            <person name="Fujita N."/>
            <person name="Miyazaki T."/>
            <person name="Yoshikawa H."/>
            <person name="Murakami K."/>
            <person name="Kasahara K."/>
            <person name="Inaoka T."/>
            <person name="Hiraga Y."/>
            <person name="Ochi K."/>
        </authorList>
    </citation>
    <scope>NUCLEOTIDE SEQUENCE [LARGE SCALE GENOMIC DNA]</scope>
    <source>
        <strain evidence="3 4">T-3040</strain>
    </source>
</reference>
<dbReference type="InterPro" id="IPR006674">
    <property type="entry name" value="HD_domain"/>
</dbReference>
<dbReference type="PANTHER" id="PTHR43155">
    <property type="entry name" value="CYCLIC DI-GMP PHOSPHODIESTERASE PA4108-RELATED"/>
    <property type="match status" value="1"/>
</dbReference>
<dbReference type="InterPro" id="IPR037522">
    <property type="entry name" value="HD_GYP_dom"/>
</dbReference>
<dbReference type="EMBL" id="BDQX01000269">
    <property type="protein sequence ID" value="GBG09757.1"/>
    <property type="molecule type" value="Genomic_DNA"/>
</dbReference>
<dbReference type="PROSITE" id="PS51832">
    <property type="entry name" value="HD_GYP"/>
    <property type="match status" value="1"/>
</dbReference>
<dbReference type="SUPFAM" id="SSF109604">
    <property type="entry name" value="HD-domain/PDEase-like"/>
    <property type="match status" value="1"/>
</dbReference>
<feature type="domain" description="HD-GYP" evidence="2">
    <location>
        <begin position="24"/>
        <end position="216"/>
    </location>
</feature>
<name>A0A2R5ET81_9BACL</name>
<dbReference type="PROSITE" id="PS51831">
    <property type="entry name" value="HD"/>
    <property type="match status" value="1"/>
</dbReference>
<keyword evidence="4" id="KW-1185">Reference proteome</keyword>
<dbReference type="RefSeq" id="WP_108994409.1">
    <property type="nucleotide sequence ID" value="NZ_BDQX01000269.1"/>
</dbReference>
<dbReference type="Pfam" id="PF13487">
    <property type="entry name" value="HD_5"/>
    <property type="match status" value="1"/>
</dbReference>
<evidence type="ECO:0000313" key="3">
    <source>
        <dbReference type="EMBL" id="GBG09757.1"/>
    </source>
</evidence>
<comment type="caution">
    <text evidence="3">The sequence shown here is derived from an EMBL/GenBank/DDBJ whole genome shotgun (WGS) entry which is preliminary data.</text>
</comment>
<dbReference type="Proteomes" id="UP000245202">
    <property type="component" value="Unassembled WGS sequence"/>
</dbReference>
<dbReference type="PANTHER" id="PTHR43155:SF2">
    <property type="entry name" value="CYCLIC DI-GMP PHOSPHODIESTERASE PA4108"/>
    <property type="match status" value="1"/>
</dbReference>
<accession>A0A2R5ET81</accession>
<dbReference type="AlphaFoldDB" id="A0A2R5ET81"/>